<feature type="region of interest" description="Disordered" evidence="1">
    <location>
        <begin position="1"/>
        <end position="20"/>
    </location>
</feature>
<name>U5DI82_9CHRO</name>
<dbReference type="STRING" id="582515.KR51_00032550"/>
<evidence type="ECO:0000256" key="2">
    <source>
        <dbReference type="SAM" id="Phobius"/>
    </source>
</evidence>
<protein>
    <submittedName>
        <fullName evidence="3">Uncharacterized protein</fullName>
    </submittedName>
</protein>
<feature type="transmembrane region" description="Helical" evidence="2">
    <location>
        <begin position="89"/>
        <end position="119"/>
    </location>
</feature>
<keyword evidence="2" id="KW-0472">Membrane</keyword>
<feature type="transmembrane region" description="Helical" evidence="2">
    <location>
        <begin position="44"/>
        <end position="69"/>
    </location>
</feature>
<evidence type="ECO:0000313" key="4">
    <source>
        <dbReference type="Proteomes" id="UP000016960"/>
    </source>
</evidence>
<reference evidence="3 4" key="1">
    <citation type="submission" date="2013-05" db="EMBL/GenBank/DDBJ databases">
        <title>Draft genome sequence of Rubidibacter lacunae KORDI 51-2.</title>
        <authorList>
            <person name="Choi D.H."/>
            <person name="Noh J.H."/>
            <person name="Kwon K.-K."/>
            <person name="Lee J.-H."/>
            <person name="Ryu J.-Y."/>
        </authorList>
    </citation>
    <scope>NUCLEOTIDE SEQUENCE [LARGE SCALE GENOMIC DNA]</scope>
    <source>
        <strain evidence="3 4">KORDI 51-2</strain>
    </source>
</reference>
<evidence type="ECO:0000256" key="1">
    <source>
        <dbReference type="SAM" id="MobiDB-lite"/>
    </source>
</evidence>
<dbReference type="InParanoid" id="U5DI82"/>
<evidence type="ECO:0000313" key="3">
    <source>
        <dbReference type="EMBL" id="ERN40309.1"/>
    </source>
</evidence>
<dbReference type="RefSeq" id="WP_022608860.1">
    <property type="nucleotide sequence ID" value="NZ_ASSJ01000079.1"/>
</dbReference>
<dbReference type="EMBL" id="ASSJ01000079">
    <property type="protein sequence ID" value="ERN40309.1"/>
    <property type="molecule type" value="Genomic_DNA"/>
</dbReference>
<sequence>MTWDDHPYFSSSTGGKSHLGKAVNQSSLKRGGAMLTGPQWIKSVLLTVLLSFTVPTTAIALALAAMAGARYVPGFEPAGQAGFWRLEAFLAIFGSGCPFWGLLTIGTTGGFVGGLFGLFNGYRDRQFGHPTDYARTNPVAGRPASLR</sequence>
<keyword evidence="2" id="KW-0812">Transmembrane</keyword>
<keyword evidence="2" id="KW-1133">Transmembrane helix</keyword>
<keyword evidence="4" id="KW-1185">Reference proteome</keyword>
<gene>
    <name evidence="3" type="ORF">KR51_00032550</name>
</gene>
<dbReference type="AlphaFoldDB" id="U5DI82"/>
<proteinExistence type="predicted"/>
<dbReference type="Proteomes" id="UP000016960">
    <property type="component" value="Unassembled WGS sequence"/>
</dbReference>
<accession>U5DI82</accession>
<comment type="caution">
    <text evidence="3">The sequence shown here is derived from an EMBL/GenBank/DDBJ whole genome shotgun (WGS) entry which is preliminary data.</text>
</comment>
<organism evidence="3 4">
    <name type="scientific">Rubidibacter lacunae KORDI 51-2</name>
    <dbReference type="NCBI Taxonomy" id="582515"/>
    <lineage>
        <taxon>Bacteria</taxon>
        <taxon>Bacillati</taxon>
        <taxon>Cyanobacteriota</taxon>
        <taxon>Cyanophyceae</taxon>
        <taxon>Oscillatoriophycideae</taxon>
        <taxon>Chroococcales</taxon>
        <taxon>Aphanothecaceae</taxon>
        <taxon>Rubidibacter</taxon>
    </lineage>
</organism>